<reference evidence="5" key="1">
    <citation type="submission" date="2022-10" db="EMBL/GenBank/DDBJ databases">
        <title>Human gut microbiome strain richness.</title>
        <authorList>
            <person name="Chen-Liaw A."/>
        </authorList>
    </citation>
    <scope>NUCLEOTIDE SEQUENCE</scope>
    <source>
        <strain evidence="5">BSD2780061687st1_G10_BSD2780061687b_171204</strain>
    </source>
</reference>
<proteinExistence type="predicted"/>
<feature type="domain" description="Calcineurin-like phosphoesterase" evidence="2">
    <location>
        <begin position="229"/>
        <end position="433"/>
    </location>
</feature>
<gene>
    <name evidence="5" type="ORF">POZ22_19115</name>
</gene>
<accession>A0AAW6GJB7</accession>
<protein>
    <submittedName>
        <fullName evidence="5">Calcineurin-like phosphoesterase family protein</fullName>
    </submittedName>
</protein>
<feature type="domain" description="Calcineurin-like phosphoesterase N-terminal" evidence="4">
    <location>
        <begin position="140"/>
        <end position="217"/>
    </location>
</feature>
<feature type="domain" description="Calcineurin-like phosphoesterase C-terminal" evidence="3">
    <location>
        <begin position="452"/>
        <end position="638"/>
    </location>
</feature>
<dbReference type="GO" id="GO:0016787">
    <property type="term" value="F:hydrolase activity"/>
    <property type="evidence" value="ECO:0007669"/>
    <property type="project" value="InterPro"/>
</dbReference>
<evidence type="ECO:0000313" key="5">
    <source>
        <dbReference type="EMBL" id="MDC1856871.1"/>
    </source>
</evidence>
<evidence type="ECO:0000256" key="1">
    <source>
        <dbReference type="SAM" id="SignalP"/>
    </source>
</evidence>
<sequence>MKKIAECLLGMILTIVFSLVVCSCSDNEETAIDDFDIQFELPSLIEINEGGTYTFILKSKNAPLISDNFVLESEAGVSYICKIINVSGSSFTVAINSQCETGYYNISLKRGIRKKSAGRTYISIIENIGFTPAPDTTIYGLVTAEGAPIAGAVVSDGIEVTTTDAEGIYQLKSAKKWGYVFISIPSGYEVPSQGVLPQFFYYTKADTKITERIDFKLKQVDGQDNYILYVLGDMHLANRTSDLSQFLDFTEDLNACRNLNTGRRQYAIALGDMTWDLYWYDNNYALPEYLATVNNQLRDLQIFHTIGNHDYDYKAKNDLEAGRPYVNNIAPAYYSFNLGQVHYVVMDDIDCDSYDGTISRNYKKRLTNDQLTWLGKDLMQVDQDIPIILVMHAQVFYPSQTDGWKIDHDAVGTNQLLKLLAGRRTHILTGHTHLNFNVTPDDDITGGNDLYEHNTAAICGSWWWSGHLTPDVHLSPDGTPGGYAIWQVSGQDLQWAYKATGQDENYQFRSYDLNRVNFSLADVPQMSTNASVQKAFAKYADAYPVNSNNEVLINIWNWSPRWTLTVTTETGERLEPKAVWAYDPLHIAALTVKRFNSATLTAVPNFITELFPHFFKVKAPDADIDLTITVQDEFGRTYTERMYRPKEFVK</sequence>
<dbReference type="PROSITE" id="PS51257">
    <property type="entry name" value="PROKAR_LIPOPROTEIN"/>
    <property type="match status" value="1"/>
</dbReference>
<dbReference type="EMBL" id="JAQNSB010000038">
    <property type="protein sequence ID" value="MDC1856871.1"/>
    <property type="molecule type" value="Genomic_DNA"/>
</dbReference>
<organism evidence="5 6">
    <name type="scientific">Bacteroides uniformis</name>
    <dbReference type="NCBI Taxonomy" id="820"/>
    <lineage>
        <taxon>Bacteria</taxon>
        <taxon>Pseudomonadati</taxon>
        <taxon>Bacteroidota</taxon>
        <taxon>Bacteroidia</taxon>
        <taxon>Bacteroidales</taxon>
        <taxon>Bacteroidaceae</taxon>
        <taxon>Bacteroides</taxon>
    </lineage>
</organism>
<evidence type="ECO:0000259" key="3">
    <source>
        <dbReference type="Pfam" id="PF16370"/>
    </source>
</evidence>
<feature type="chain" id="PRO_5043577309" evidence="1">
    <location>
        <begin position="24"/>
        <end position="650"/>
    </location>
</feature>
<dbReference type="InterPro" id="IPR051918">
    <property type="entry name" value="STPP_CPPED1"/>
</dbReference>
<dbReference type="Pfam" id="PF16370">
    <property type="entry name" value="MetallophosC"/>
    <property type="match status" value="1"/>
</dbReference>
<dbReference type="InterPro" id="IPR032285">
    <property type="entry name" value="Metallophos_N"/>
</dbReference>
<evidence type="ECO:0000259" key="2">
    <source>
        <dbReference type="Pfam" id="PF00149"/>
    </source>
</evidence>
<name>A0AAW6GJB7_BACUN</name>
<dbReference type="PANTHER" id="PTHR43143:SF1">
    <property type="entry name" value="SERINE_THREONINE-PROTEIN PHOSPHATASE CPPED1"/>
    <property type="match status" value="1"/>
</dbReference>
<dbReference type="Pfam" id="PF00149">
    <property type="entry name" value="Metallophos"/>
    <property type="match status" value="1"/>
</dbReference>
<feature type="signal peptide" evidence="1">
    <location>
        <begin position="1"/>
        <end position="23"/>
    </location>
</feature>
<dbReference type="Pfam" id="PF16371">
    <property type="entry name" value="MetallophosN"/>
    <property type="match status" value="1"/>
</dbReference>
<dbReference type="PANTHER" id="PTHR43143">
    <property type="entry name" value="METALLOPHOSPHOESTERASE, CALCINEURIN SUPERFAMILY"/>
    <property type="match status" value="1"/>
</dbReference>
<evidence type="ECO:0000313" key="6">
    <source>
        <dbReference type="Proteomes" id="UP001214113"/>
    </source>
</evidence>
<dbReference type="RefSeq" id="WP_217731350.1">
    <property type="nucleotide sequence ID" value="NZ_CAXKYG010000021.1"/>
</dbReference>
<dbReference type="InterPro" id="IPR032288">
    <property type="entry name" value="Metallophos_C"/>
</dbReference>
<dbReference type="AlphaFoldDB" id="A0AAW6GJB7"/>
<comment type="caution">
    <text evidence="5">The sequence shown here is derived from an EMBL/GenBank/DDBJ whole genome shotgun (WGS) entry which is preliminary data.</text>
</comment>
<keyword evidence="1" id="KW-0732">Signal</keyword>
<evidence type="ECO:0000259" key="4">
    <source>
        <dbReference type="Pfam" id="PF16371"/>
    </source>
</evidence>
<dbReference type="InterPro" id="IPR004843">
    <property type="entry name" value="Calcineurin-like_PHP"/>
</dbReference>
<dbReference type="Proteomes" id="UP001214113">
    <property type="component" value="Unassembled WGS sequence"/>
</dbReference>